<comment type="caution">
    <text evidence="1">The sequence shown here is derived from an EMBL/GenBank/DDBJ whole genome shotgun (WGS) entry which is preliminary data.</text>
</comment>
<protein>
    <submittedName>
        <fullName evidence="1">Uncharacterized protein</fullName>
    </submittedName>
</protein>
<reference evidence="1" key="1">
    <citation type="submission" date="2019-09" db="EMBL/GenBank/DDBJ databases">
        <title>Draft genome information of white flower Hibiscus syriacus.</title>
        <authorList>
            <person name="Kim Y.-M."/>
        </authorList>
    </citation>
    <scope>NUCLEOTIDE SEQUENCE [LARGE SCALE GENOMIC DNA]</scope>
    <source>
        <strain evidence="1">YM2019G1</strain>
    </source>
</reference>
<keyword evidence="2" id="KW-1185">Reference proteome</keyword>
<sequence>MRFFTLMMDLGSSIGVFLFLFEPTLKPQPTCKGLLLLTFLAPENAGVVRGETYGRASRRERCEAWVYWPCGVVGSSAWTRVLETLVSRWVTDFGSGTAGLCAVRSRLD</sequence>
<proteinExistence type="predicted"/>
<dbReference type="EMBL" id="VEPZ02000279">
    <property type="protein sequence ID" value="KAE8728185.1"/>
    <property type="molecule type" value="Genomic_DNA"/>
</dbReference>
<gene>
    <name evidence="1" type="ORF">F3Y22_tig00004779pilonHSYRG00218</name>
</gene>
<accession>A0A6A3CFW5</accession>
<dbReference type="Proteomes" id="UP000436088">
    <property type="component" value="Unassembled WGS sequence"/>
</dbReference>
<name>A0A6A3CFW5_HIBSY</name>
<organism evidence="1 2">
    <name type="scientific">Hibiscus syriacus</name>
    <name type="common">Rose of Sharon</name>
    <dbReference type="NCBI Taxonomy" id="106335"/>
    <lineage>
        <taxon>Eukaryota</taxon>
        <taxon>Viridiplantae</taxon>
        <taxon>Streptophyta</taxon>
        <taxon>Embryophyta</taxon>
        <taxon>Tracheophyta</taxon>
        <taxon>Spermatophyta</taxon>
        <taxon>Magnoliopsida</taxon>
        <taxon>eudicotyledons</taxon>
        <taxon>Gunneridae</taxon>
        <taxon>Pentapetalae</taxon>
        <taxon>rosids</taxon>
        <taxon>malvids</taxon>
        <taxon>Malvales</taxon>
        <taxon>Malvaceae</taxon>
        <taxon>Malvoideae</taxon>
        <taxon>Hibiscus</taxon>
    </lineage>
</organism>
<dbReference type="AlphaFoldDB" id="A0A6A3CFW5"/>
<evidence type="ECO:0000313" key="1">
    <source>
        <dbReference type="EMBL" id="KAE8728185.1"/>
    </source>
</evidence>
<evidence type="ECO:0000313" key="2">
    <source>
        <dbReference type="Proteomes" id="UP000436088"/>
    </source>
</evidence>